<comment type="similarity">
    <text evidence="1">Belongs to the short-chain dehydrogenases/reductases (SDR) family.</text>
</comment>
<keyword evidence="2" id="KW-0521">NADP</keyword>
<dbReference type="GO" id="GO:0004090">
    <property type="term" value="F:carbonyl reductase (NADPH) activity"/>
    <property type="evidence" value="ECO:0007669"/>
    <property type="project" value="TreeGrafter"/>
</dbReference>
<keyword evidence="3" id="KW-0560">Oxidoreductase</keyword>
<reference evidence="4" key="3">
    <citation type="submission" date="2025-09" db="UniProtKB">
        <authorList>
            <consortium name="Ensembl"/>
        </authorList>
    </citation>
    <scope>IDENTIFICATION</scope>
</reference>
<reference evidence="4 5" key="1">
    <citation type="journal article" date="2010" name="Nature">
        <title>The sequence and de novo assembly of the giant panda genome.</title>
        <authorList>
            <person name="Li R."/>
            <person name="Fan W."/>
            <person name="Tian G."/>
            <person name="Zhu H."/>
            <person name="He L."/>
            <person name="Cai J."/>
            <person name="Huang Q."/>
            <person name="Cai Q."/>
            <person name="Li B."/>
            <person name="Bai Y."/>
            <person name="Zhang Z."/>
            <person name="Zhang Y."/>
            <person name="Wang W."/>
            <person name="Li J."/>
            <person name="Wei F."/>
            <person name="Li H."/>
            <person name="Jian M."/>
            <person name="Li J."/>
            <person name="Zhang Z."/>
            <person name="Nielsen R."/>
            <person name="Li D."/>
            <person name="Gu W."/>
            <person name="Yang Z."/>
            <person name="Xuan Z."/>
            <person name="Ryder O.A."/>
            <person name="Leung F.C."/>
            <person name="Zhou Y."/>
            <person name="Cao J."/>
            <person name="Sun X."/>
            <person name="Fu Y."/>
            <person name="Fang X."/>
            <person name="Guo X."/>
            <person name="Wang B."/>
            <person name="Hou R."/>
            <person name="Shen F."/>
            <person name="Mu B."/>
            <person name="Ni P."/>
            <person name="Lin R."/>
            <person name="Qian W."/>
            <person name="Wang G."/>
            <person name="Yu C."/>
            <person name="Nie W."/>
            <person name="Wang J."/>
            <person name="Wu Z."/>
            <person name="Liang H."/>
            <person name="Min J."/>
            <person name="Wu Q."/>
            <person name="Cheng S."/>
            <person name="Ruan J."/>
            <person name="Wang M."/>
            <person name="Shi Z."/>
            <person name="Wen M."/>
            <person name="Liu B."/>
            <person name="Ren X."/>
            <person name="Zheng H."/>
            <person name="Dong D."/>
            <person name="Cook K."/>
            <person name="Shan G."/>
            <person name="Zhang H."/>
            <person name="Kosiol C."/>
            <person name="Xie X."/>
            <person name="Lu Z."/>
            <person name="Zheng H."/>
            <person name="Li Y."/>
            <person name="Steiner C.C."/>
            <person name="Lam T.T."/>
            <person name="Lin S."/>
            <person name="Zhang Q."/>
            <person name="Li G."/>
            <person name="Tian J."/>
            <person name="Gong T."/>
            <person name="Liu H."/>
            <person name="Zhang D."/>
            <person name="Fang L."/>
            <person name="Ye C."/>
            <person name="Zhang J."/>
            <person name="Hu W."/>
            <person name="Xu A."/>
            <person name="Ren Y."/>
            <person name="Zhang G."/>
            <person name="Bruford M.W."/>
            <person name="Li Q."/>
            <person name="Ma L."/>
            <person name="Guo Y."/>
            <person name="An N."/>
            <person name="Hu Y."/>
            <person name="Zheng Y."/>
            <person name="Shi Y."/>
            <person name="Li Z."/>
            <person name="Liu Q."/>
            <person name="Chen Y."/>
            <person name="Zhao J."/>
            <person name="Qu N."/>
            <person name="Zhao S."/>
            <person name="Tian F."/>
            <person name="Wang X."/>
            <person name="Wang H."/>
            <person name="Xu L."/>
            <person name="Liu X."/>
            <person name="Vinar T."/>
            <person name="Wang Y."/>
            <person name="Lam T.W."/>
            <person name="Yiu S.M."/>
            <person name="Liu S."/>
            <person name="Zhang H."/>
            <person name="Li D."/>
            <person name="Huang Y."/>
            <person name="Wang X."/>
            <person name="Yang G."/>
            <person name="Jiang Z."/>
            <person name="Wang J."/>
            <person name="Qin N."/>
            <person name="Li L."/>
            <person name="Li J."/>
            <person name="Bolund L."/>
            <person name="Kristiansen K."/>
            <person name="Wong G.K."/>
            <person name="Olson M."/>
            <person name="Zhang X."/>
            <person name="Li S."/>
            <person name="Yang H."/>
            <person name="Wang J."/>
            <person name="Wang J."/>
        </authorList>
    </citation>
    <scope>NUCLEOTIDE SEQUENCE [LARGE SCALE GENOMIC DNA]</scope>
</reference>
<dbReference type="AlphaFoldDB" id="A0A7N5JEP0"/>
<dbReference type="InterPro" id="IPR002347">
    <property type="entry name" value="SDR_fam"/>
</dbReference>
<name>A0A7N5JEP0_AILME</name>
<dbReference type="GeneTree" id="ENSGT00510000046499"/>
<dbReference type="Gene3D" id="3.40.50.720">
    <property type="entry name" value="NAD(P)-binding Rossmann-like Domain"/>
    <property type="match status" value="1"/>
</dbReference>
<protein>
    <submittedName>
        <fullName evidence="4">Uncharacterized protein</fullName>
    </submittedName>
</protein>
<dbReference type="SUPFAM" id="SSF51735">
    <property type="entry name" value="NAD(P)-binding Rossmann-fold domains"/>
    <property type="match status" value="1"/>
</dbReference>
<dbReference type="InterPro" id="IPR036291">
    <property type="entry name" value="NAD(P)-bd_dom_sf"/>
</dbReference>
<evidence type="ECO:0000256" key="3">
    <source>
        <dbReference type="ARBA" id="ARBA00023002"/>
    </source>
</evidence>
<dbReference type="InParanoid" id="A0A7N5JEP0"/>
<dbReference type="Proteomes" id="UP000008912">
    <property type="component" value="Unassembled WGS sequence"/>
</dbReference>
<evidence type="ECO:0000256" key="2">
    <source>
        <dbReference type="ARBA" id="ARBA00022857"/>
    </source>
</evidence>
<keyword evidence="5" id="KW-1185">Reference proteome</keyword>
<accession>A0A7N5JEP0</accession>
<sequence length="257" mass="28718">MASPRKGIVLKEAQHWNLQHTSIGISDCLHHEPSYGYNTIHSPHRALLDLPADLSSTTHLLLVTGDKKGLSFVLHLCQQFSGDMRGHFYLLDINTEQLRHIRLSKEYGGLDVLVNNASVAFKTADRTPFHIQAEVTMKTNFFGTRAVCTELLPLMTPQGEPHQGPKLWCFWHDLPLPLCPIYRRPLSLLSHTGLIAVSPPGQVPLCLRTLTHSSCSQQRPLTCWSFTTASLFPSSLHSNLSSERPFTDSMPLTGEFS</sequence>
<evidence type="ECO:0000256" key="1">
    <source>
        <dbReference type="ARBA" id="ARBA00006484"/>
    </source>
</evidence>
<dbReference type="Pfam" id="PF00106">
    <property type="entry name" value="adh_short"/>
    <property type="match status" value="1"/>
</dbReference>
<reference evidence="4" key="2">
    <citation type="submission" date="2025-08" db="UniProtKB">
        <authorList>
            <consortium name="Ensembl"/>
        </authorList>
    </citation>
    <scope>IDENTIFICATION</scope>
</reference>
<dbReference type="PANTHER" id="PTHR43963">
    <property type="entry name" value="CARBONYL REDUCTASE 1-RELATED"/>
    <property type="match status" value="1"/>
</dbReference>
<dbReference type="Ensembl" id="ENSAMET00000048525.1">
    <property type="protein sequence ID" value="ENSAMEP00000022336.1"/>
    <property type="gene ID" value="ENSAMEG00000028070.1"/>
</dbReference>
<dbReference type="PANTHER" id="PTHR43963:SF2">
    <property type="entry name" value="CARBONYL REDUCTASE [NADPH] 1"/>
    <property type="match status" value="1"/>
</dbReference>
<evidence type="ECO:0000313" key="4">
    <source>
        <dbReference type="Ensembl" id="ENSAMEP00000022336.1"/>
    </source>
</evidence>
<evidence type="ECO:0000313" key="5">
    <source>
        <dbReference type="Proteomes" id="UP000008912"/>
    </source>
</evidence>
<organism evidence="4 5">
    <name type="scientific">Ailuropoda melanoleuca</name>
    <name type="common">Giant panda</name>
    <dbReference type="NCBI Taxonomy" id="9646"/>
    <lineage>
        <taxon>Eukaryota</taxon>
        <taxon>Metazoa</taxon>
        <taxon>Chordata</taxon>
        <taxon>Craniata</taxon>
        <taxon>Vertebrata</taxon>
        <taxon>Euteleostomi</taxon>
        <taxon>Mammalia</taxon>
        <taxon>Eutheria</taxon>
        <taxon>Laurasiatheria</taxon>
        <taxon>Carnivora</taxon>
        <taxon>Caniformia</taxon>
        <taxon>Ursidae</taxon>
        <taxon>Ailuropoda</taxon>
    </lineage>
</organism>
<proteinExistence type="inferred from homology"/>